<evidence type="ECO:0000313" key="1">
    <source>
        <dbReference type="EMBL" id="SMB85777.1"/>
    </source>
</evidence>
<sequence length="160" mass="18025">MGVTGWTPEQIGRLTSPQLTDLLQHQGQLMWPEIRAELAVKRLEGLHDEKGSKGEPSPVQKALDDYDKRKAGILEPMTLKDRRYHRAFRIVMEEYLGDPDAREASAQAARPEVETKPFPGMSREEARAILAWVRDGGCPDEVWAREVLPAWDAIRAAAKP</sequence>
<name>A0A1W1UXH2_9DEIO</name>
<dbReference type="AlphaFoldDB" id="A0A1W1UXH2"/>
<dbReference type="Proteomes" id="UP000192582">
    <property type="component" value="Unassembled WGS sequence"/>
</dbReference>
<protein>
    <submittedName>
        <fullName evidence="1">Uncharacterized protein</fullName>
    </submittedName>
</protein>
<keyword evidence="2" id="KW-1185">Reference proteome</keyword>
<accession>A0A1W1UXH2</accession>
<dbReference type="STRING" id="695939.SAMN00790413_03537"/>
<dbReference type="EMBL" id="FWWU01000008">
    <property type="protein sequence ID" value="SMB85777.1"/>
    <property type="molecule type" value="Genomic_DNA"/>
</dbReference>
<reference evidence="1 2" key="1">
    <citation type="submission" date="2017-04" db="EMBL/GenBank/DDBJ databases">
        <authorList>
            <person name="Afonso C.L."/>
            <person name="Miller P.J."/>
            <person name="Scott M.A."/>
            <person name="Spackman E."/>
            <person name="Goraichik I."/>
            <person name="Dimitrov K.M."/>
            <person name="Suarez D.L."/>
            <person name="Swayne D.E."/>
        </authorList>
    </citation>
    <scope>NUCLEOTIDE SEQUENCE [LARGE SCALE GENOMIC DNA]</scope>
    <source>
        <strain evidence="1 2">KR-140</strain>
    </source>
</reference>
<organism evidence="1 2">
    <name type="scientific">Deinococcus hopiensis KR-140</name>
    <dbReference type="NCBI Taxonomy" id="695939"/>
    <lineage>
        <taxon>Bacteria</taxon>
        <taxon>Thermotogati</taxon>
        <taxon>Deinococcota</taxon>
        <taxon>Deinococci</taxon>
        <taxon>Deinococcales</taxon>
        <taxon>Deinococcaceae</taxon>
        <taxon>Deinococcus</taxon>
    </lineage>
</organism>
<evidence type="ECO:0000313" key="2">
    <source>
        <dbReference type="Proteomes" id="UP000192582"/>
    </source>
</evidence>
<proteinExistence type="predicted"/>
<gene>
    <name evidence="1" type="ORF">SAMN00790413_03537</name>
</gene>